<dbReference type="EMBL" id="CAJHIA010000021">
    <property type="protein sequence ID" value="CAD6446539.1"/>
    <property type="molecule type" value="Genomic_DNA"/>
</dbReference>
<dbReference type="FunFam" id="3.10.120.10:FF:000003">
    <property type="entry name" value="membrane-associated progesterone receptor component 1"/>
    <property type="match status" value="1"/>
</dbReference>
<keyword evidence="7" id="KW-1133">Transmembrane helix</keyword>
<dbReference type="InterPro" id="IPR001199">
    <property type="entry name" value="Cyt_B5-like_heme/steroid-bd"/>
</dbReference>
<keyword evidence="5" id="KW-0408">Iron</keyword>
<sequence length="180" mass="19884">MDYVEKRMAAEAQRPAGAEIASLATPLNLLLLSVAALVTYMSFRPKKSVPIPAAPAPIVFRTFTPPELVPFSGLNNAPVYLAVRGRVFDVSNGRNFYGPGGPYENFAGRDASRGLAKGSFDAEMLTEDLQAELDDLKDLDGEELDALRGWEERFEEKYLVVGRLISCAQKEREEKEKEKA</sequence>
<evidence type="ECO:0000313" key="10">
    <source>
        <dbReference type="Proteomes" id="UP000624404"/>
    </source>
</evidence>
<evidence type="ECO:0000256" key="1">
    <source>
        <dbReference type="ARBA" id="ARBA00004240"/>
    </source>
</evidence>
<dbReference type="InterPro" id="IPR050577">
    <property type="entry name" value="MAPR/NEUFC/NENF-like"/>
</dbReference>
<dbReference type="SMART" id="SM01117">
    <property type="entry name" value="Cyt-b5"/>
    <property type="match status" value="1"/>
</dbReference>
<dbReference type="OrthoDB" id="547796at2759"/>
<evidence type="ECO:0000256" key="5">
    <source>
        <dbReference type="ARBA" id="ARBA00023004"/>
    </source>
</evidence>
<dbReference type="GO" id="GO:0046872">
    <property type="term" value="F:metal ion binding"/>
    <property type="evidence" value="ECO:0007669"/>
    <property type="project" value="UniProtKB-KW"/>
</dbReference>
<organism evidence="9 10">
    <name type="scientific">Sclerotinia trifoliorum</name>
    <dbReference type="NCBI Taxonomy" id="28548"/>
    <lineage>
        <taxon>Eukaryota</taxon>
        <taxon>Fungi</taxon>
        <taxon>Dikarya</taxon>
        <taxon>Ascomycota</taxon>
        <taxon>Pezizomycotina</taxon>
        <taxon>Leotiomycetes</taxon>
        <taxon>Helotiales</taxon>
        <taxon>Sclerotiniaceae</taxon>
        <taxon>Sclerotinia</taxon>
    </lineage>
</organism>
<accession>A0A8H2VWM6</accession>
<evidence type="ECO:0000256" key="3">
    <source>
        <dbReference type="ARBA" id="ARBA00022723"/>
    </source>
</evidence>
<dbReference type="SUPFAM" id="SSF55856">
    <property type="entry name" value="Cytochrome b5-like heme/steroid binding domain"/>
    <property type="match status" value="1"/>
</dbReference>
<dbReference type="Gene3D" id="3.10.120.10">
    <property type="entry name" value="Cytochrome b5-like heme/steroid binding domain"/>
    <property type="match status" value="1"/>
</dbReference>
<evidence type="ECO:0000256" key="2">
    <source>
        <dbReference type="ARBA" id="ARBA00022617"/>
    </source>
</evidence>
<feature type="transmembrane region" description="Helical" evidence="7">
    <location>
        <begin position="20"/>
        <end position="43"/>
    </location>
</feature>
<name>A0A8H2VWM6_9HELO</name>
<dbReference type="AlphaFoldDB" id="A0A8H2VWM6"/>
<reference evidence="9" key="1">
    <citation type="submission" date="2020-10" db="EMBL/GenBank/DDBJ databases">
        <authorList>
            <person name="Kusch S."/>
        </authorList>
    </citation>
    <scope>NUCLEOTIDE SEQUENCE</scope>
    <source>
        <strain evidence="9">SwB9</strain>
    </source>
</reference>
<dbReference type="Pfam" id="PF00173">
    <property type="entry name" value="Cyt-b5"/>
    <property type="match status" value="1"/>
</dbReference>
<evidence type="ECO:0000256" key="4">
    <source>
        <dbReference type="ARBA" id="ARBA00022824"/>
    </source>
</evidence>
<dbReference type="PANTHER" id="PTHR10281:SF72">
    <property type="entry name" value="NEUDESIN"/>
    <property type="match status" value="1"/>
</dbReference>
<comment type="subcellular location">
    <subcellularLocation>
        <location evidence="1">Endoplasmic reticulum</location>
    </subcellularLocation>
</comment>
<keyword evidence="7" id="KW-0812">Transmembrane</keyword>
<dbReference type="GO" id="GO:0020037">
    <property type="term" value="F:heme binding"/>
    <property type="evidence" value="ECO:0007669"/>
    <property type="project" value="UniProtKB-ARBA"/>
</dbReference>
<protein>
    <submittedName>
        <fullName evidence="9">2830808f-42c1-4ce0-96e7-c62038c91ad9</fullName>
    </submittedName>
</protein>
<evidence type="ECO:0000313" key="9">
    <source>
        <dbReference type="EMBL" id="CAD6446539.1"/>
    </source>
</evidence>
<comment type="similarity">
    <text evidence="6">Belongs to the cytochrome b5 family. MAPR subfamily.</text>
</comment>
<keyword evidence="10" id="KW-1185">Reference proteome</keyword>
<dbReference type="GO" id="GO:0005783">
    <property type="term" value="C:endoplasmic reticulum"/>
    <property type="evidence" value="ECO:0007669"/>
    <property type="project" value="UniProtKB-SubCell"/>
</dbReference>
<gene>
    <name evidence="9" type="ORF">SCLTRI_LOCUS6331</name>
</gene>
<evidence type="ECO:0000256" key="6">
    <source>
        <dbReference type="ARBA" id="ARBA00038357"/>
    </source>
</evidence>
<keyword evidence="4" id="KW-0256">Endoplasmic reticulum</keyword>
<keyword evidence="3" id="KW-0479">Metal-binding</keyword>
<evidence type="ECO:0000259" key="8">
    <source>
        <dbReference type="SMART" id="SM01117"/>
    </source>
</evidence>
<keyword evidence="7" id="KW-0472">Membrane</keyword>
<dbReference type="GO" id="GO:0016020">
    <property type="term" value="C:membrane"/>
    <property type="evidence" value="ECO:0007669"/>
    <property type="project" value="TreeGrafter"/>
</dbReference>
<evidence type="ECO:0000256" key="7">
    <source>
        <dbReference type="SAM" id="Phobius"/>
    </source>
</evidence>
<keyword evidence="2" id="KW-0349">Heme</keyword>
<dbReference type="PANTHER" id="PTHR10281">
    <property type="entry name" value="MEMBRANE-ASSOCIATED PROGESTERONE RECEPTOR COMPONENT-RELATED"/>
    <property type="match status" value="1"/>
</dbReference>
<dbReference type="InterPro" id="IPR036400">
    <property type="entry name" value="Cyt_B5-like_heme/steroid_sf"/>
</dbReference>
<comment type="caution">
    <text evidence="9">The sequence shown here is derived from an EMBL/GenBank/DDBJ whole genome shotgun (WGS) entry which is preliminary data.</text>
</comment>
<feature type="domain" description="Cytochrome b5 heme-binding" evidence="8">
    <location>
        <begin position="63"/>
        <end position="165"/>
    </location>
</feature>
<proteinExistence type="inferred from homology"/>
<dbReference type="Proteomes" id="UP000624404">
    <property type="component" value="Unassembled WGS sequence"/>
</dbReference>